<dbReference type="HOGENOM" id="CLU_001849_0_0_10"/>
<dbReference type="PANTHER" id="PTHR40094:SF1">
    <property type="entry name" value="UBIQUITIN DOMAIN-CONTAINING PROTEIN"/>
    <property type="match status" value="1"/>
</dbReference>
<dbReference type="Gene3D" id="1.50.10.20">
    <property type="match status" value="1"/>
</dbReference>
<evidence type="ECO:0000256" key="2">
    <source>
        <dbReference type="SAM" id="MobiDB-lite"/>
    </source>
</evidence>
<dbReference type="Pfam" id="PF01835">
    <property type="entry name" value="MG2"/>
    <property type="match status" value="1"/>
</dbReference>
<keyword evidence="6" id="KW-1185">Reference proteome</keyword>
<dbReference type="SMART" id="SM01360">
    <property type="entry name" value="A2M"/>
    <property type="match status" value="1"/>
</dbReference>
<dbReference type="PANTHER" id="PTHR40094">
    <property type="entry name" value="ALPHA-2-MACROGLOBULIN HOMOLOG"/>
    <property type="match status" value="1"/>
</dbReference>
<reference evidence="5 6" key="1">
    <citation type="submission" date="2013-08" db="EMBL/GenBank/DDBJ databases">
        <authorList>
            <person name="Weinstock G."/>
            <person name="Sodergren E."/>
            <person name="Wylie T."/>
            <person name="Fulton L."/>
            <person name="Fulton R."/>
            <person name="Fronick C."/>
            <person name="O'Laughlin M."/>
            <person name="Godfrey J."/>
            <person name="Miner T."/>
            <person name="Herter B."/>
            <person name="Appelbaum E."/>
            <person name="Cordes M."/>
            <person name="Lek S."/>
            <person name="Wollam A."/>
            <person name="Pepin K.H."/>
            <person name="Palsikar V.B."/>
            <person name="Mitreva M."/>
            <person name="Wilson R.K."/>
        </authorList>
    </citation>
    <scope>NUCLEOTIDE SEQUENCE [LARGE SCALE GENOMIC DNA]</scope>
    <source>
        <strain evidence="5 6">ATCC 15930</strain>
    </source>
</reference>
<dbReference type="SUPFAM" id="SSF48239">
    <property type="entry name" value="Terpenoid cyclases/Protein prenyltransferases"/>
    <property type="match status" value="1"/>
</dbReference>
<keyword evidence="3" id="KW-0472">Membrane</keyword>
<dbReference type="Pfam" id="PF17973">
    <property type="entry name" value="bMG10"/>
    <property type="match status" value="1"/>
</dbReference>
<proteinExistence type="inferred from homology"/>
<accession>A0A069QIF5</accession>
<feature type="region of interest" description="Disordered" evidence="2">
    <location>
        <begin position="1138"/>
        <end position="1157"/>
    </location>
</feature>
<comment type="caution">
    <text evidence="5">The sequence shown here is derived from an EMBL/GenBank/DDBJ whole genome shotgun (WGS) entry which is preliminary data.</text>
</comment>
<dbReference type="InterPro" id="IPR008930">
    <property type="entry name" value="Terpenoid_cyclase/PrenylTrfase"/>
</dbReference>
<feature type="transmembrane region" description="Helical" evidence="3">
    <location>
        <begin position="50"/>
        <end position="67"/>
    </location>
</feature>
<dbReference type="InterPro" id="IPR001599">
    <property type="entry name" value="Macroglobln_a2"/>
</dbReference>
<name>A0A069QIF5_HOYLO</name>
<dbReference type="InterPro" id="IPR041246">
    <property type="entry name" value="Bact_MG10"/>
</dbReference>
<evidence type="ECO:0000313" key="6">
    <source>
        <dbReference type="Proteomes" id="UP000027442"/>
    </source>
</evidence>
<sequence>MAIIFYFCINCASSDWAWLGAFTNVKVVYLWALTSIKADSKTIERRMRKVAFWALALLLMVCQSALADSYDALWKQFDVAMAKDLPKTALGVLQQIEKRAKADKQYGSLLKASVCKGALQSSISPDSLLSEVKRIEAEELAVRNTEPVLAAVYQSALAQLYLSDYNLRDRDGKTAQAFFDLSLQNPELLAKTQAKGYEPMLKPGVDARIFNNDLLHVLAMAAGNYRLIYDFYSKAGNRRAACIVASMMFNRGFRFSFDGEDEDDDDEKGFLFYKSRVVHKLDSFINVYADLPEAGELAIVRANMMRSASDVSTEKELEYINYALSKWGSWQNMNTLRNTYNERVNPTFNMRVRHMILPQKPQQVYLSSVRNIKTITMKVWRLNVNGDFEGDVEEPRVLASLRSKMKAVPSATRERKFVGVPNYAFSNDSLELEGLPIGMYMLEIIPDNKNVRTRRVLLNVTNLVPVLQELPDDHVRIAVLNATTGHPVPNAKVRLRFYDDDEEKEKTEVYTCGANGELEHYFDDNTPRSIYVFTKDDVYFNEAAYDTYYNYYPTDKTSPRLHLFTDRSIYRPGQTVEVAGIWVLRGPDLERKAASGQSLKLKLHDANWEVVAEKEVVTDAFGKFSTQFTLPTNRLTGTYKIRTSARASGDVSFRVEEYKRPTFEVSFPEVKEKYAPGDTVVVTGHAKSFAGVPVQGAKVTYTVKRNPAFWWWWSRDDDDSPDEIARESTVTDTDGAFRVSIPMTLPAGKKRPGFYNFEVTATVVDQGGETRLGSMSLPLGSKLTALSCDLPERSEKDSLKSMLFNFRNASGAEIPGNVRYYIDNESSAQTVKANTPIAFNAAALSSGKHRLVAICETDTVDQELVLFSMNDRRPVVDSKIWAYQTSSKFNLDGSPVYVQVGTSLKDTYVLYAIYSGDKVLEKGTTVISDSLITIPYTYKPEYGDGITISYAWVKDDHCYDQTLTIRRATPDKRLLAEWKTFRNKLTPGQKEEWTLTLKHPDGKPANAQLMATLYDKSLDQIVGHRWGFNLGYSFGVPGVRWQWAWSLRSYEVASRSPLRSLPVNALRFYQFDTSCLDWTYYSTTMFGLKGADRLEEVVVSGYKKSSYTGSVANVRGLASIAAKESIVAESANEVMKVKDAEEASGGKTESSSTDKPTIRENLNETAFFYPALTSDANGDVAIKFTLPESVTTWRFMGLATDKEMNNVIVENEAVATKKMMVQPNMPRFMRLGDKGWITARVINTSEKALTGTALIEIVDPETGKTFYTETKTCTANAGQTTNVSFLLNLQEGTKFYTAGVKVWVCRISVTGKGFSDGEQHYLPLLGDTELVTNSKAFTQHRPGTLNIDLRKLFAVNRADNRLTVEYTNNPAWMMVQTLPYMSRVYENDAISLATSFYVNSLGRYLLKQAPVIKSTIELWKQENNGEGSMVSELEKNEELKTLVLKETPWVWDGKNETRQRQELTRFFDENGITYRLNQATNKLRELQLGDGSWSWFPGMPGSSYVTLTVAEMVTRLQTLTGGRTDMNRNLERAFAFMGKRVTEEVEAMKKREKRGEKNLRPSEWAVRYLYVSSLVDNTYYKDVKEDRAYLINHLAKQPAAFTIYGKAVAAVILAKNGYAQMGKEYLQSIREYSVFTEEMGRYYDTRKAYYSWFDYKIPTQVAAIEAIQALEPNDTTTLDEMKRWLLQQKRTQVWDTPINSVNAVYAFLNGNIQVLQAAADSPAKLSVDGKRLETPNASAGMGYVKTTMTGANLNTFTVEKTAPGTSWGSVYAQFTQRTTDIADASMGLSVKRELLYDGELKVGSKVKVRITITADRDYDFVQVVDKRAACMEPVNQLTGYRGGFYCSPRDNATYYYADMMRKGTHVVESTFYIDRLGTFTTGTCTVQCAYSPAYMARTKAQTLTIK</sequence>
<keyword evidence="3" id="KW-0812">Transmembrane</keyword>
<dbReference type="InterPro" id="IPR051802">
    <property type="entry name" value="YfhM-like"/>
</dbReference>
<gene>
    <name evidence="5" type="ORF">HMPREF1991_02109</name>
</gene>
<dbReference type="Gene3D" id="2.20.130.20">
    <property type="match status" value="1"/>
</dbReference>
<organism evidence="5 6">
    <name type="scientific">Hoylesella loescheii DSM 19665 = JCM 12249 = ATCC 15930</name>
    <dbReference type="NCBI Taxonomy" id="1122985"/>
    <lineage>
        <taxon>Bacteria</taxon>
        <taxon>Pseudomonadati</taxon>
        <taxon>Bacteroidota</taxon>
        <taxon>Bacteroidia</taxon>
        <taxon>Bacteroidales</taxon>
        <taxon>Prevotellaceae</taxon>
        <taxon>Hoylesella</taxon>
    </lineage>
</organism>
<dbReference type="eggNOG" id="COG2373">
    <property type="taxonomic scope" value="Bacteria"/>
</dbReference>
<feature type="domain" description="Alpha-2-macroglobulin" evidence="4">
    <location>
        <begin position="1165"/>
        <end position="1255"/>
    </location>
</feature>
<keyword evidence="3" id="KW-1133">Transmembrane helix</keyword>
<protein>
    <submittedName>
        <fullName evidence="5">Alpha-2-macroglobulin family protein</fullName>
    </submittedName>
</protein>
<dbReference type="EMBL" id="JNGW01000090">
    <property type="protein sequence ID" value="KDR51829.1"/>
    <property type="molecule type" value="Genomic_DNA"/>
</dbReference>
<dbReference type="Proteomes" id="UP000027442">
    <property type="component" value="Unassembled WGS sequence"/>
</dbReference>
<evidence type="ECO:0000259" key="4">
    <source>
        <dbReference type="SMART" id="SM01360"/>
    </source>
</evidence>
<dbReference type="InterPro" id="IPR002890">
    <property type="entry name" value="MG2"/>
</dbReference>
<evidence type="ECO:0000256" key="3">
    <source>
        <dbReference type="SAM" id="Phobius"/>
    </source>
</evidence>
<dbReference type="GO" id="GO:0004866">
    <property type="term" value="F:endopeptidase inhibitor activity"/>
    <property type="evidence" value="ECO:0007669"/>
    <property type="project" value="InterPro"/>
</dbReference>
<evidence type="ECO:0000256" key="1">
    <source>
        <dbReference type="ARBA" id="ARBA00010556"/>
    </source>
</evidence>
<dbReference type="Pfam" id="PF00207">
    <property type="entry name" value="A2M"/>
    <property type="match status" value="1"/>
</dbReference>
<comment type="similarity">
    <text evidence="1">Belongs to the protease inhibitor I39 (alpha-2-macroglobulin) family. Bacterial alpha-2-macroglobulin subfamily.</text>
</comment>
<dbReference type="PATRIC" id="fig|1122985.7.peg.2188"/>
<dbReference type="Gene3D" id="2.60.40.1930">
    <property type="match status" value="1"/>
</dbReference>
<evidence type="ECO:0000313" key="5">
    <source>
        <dbReference type="EMBL" id="KDR51829.1"/>
    </source>
</evidence>